<name>A0A7J3Z924_9CREN</name>
<protein>
    <submittedName>
        <fullName evidence="1">Uncharacterized protein</fullName>
    </submittedName>
</protein>
<dbReference type="EMBL" id="DRYQ01000120">
    <property type="protein sequence ID" value="HHQ51334.1"/>
    <property type="molecule type" value="Genomic_DNA"/>
</dbReference>
<gene>
    <name evidence="1" type="ORF">ENM66_08315</name>
</gene>
<evidence type="ECO:0000313" key="1">
    <source>
        <dbReference type="EMBL" id="HHQ51334.1"/>
    </source>
</evidence>
<comment type="caution">
    <text evidence="1">The sequence shown here is derived from an EMBL/GenBank/DDBJ whole genome shotgun (WGS) entry which is preliminary data.</text>
</comment>
<proteinExistence type="predicted"/>
<organism evidence="1">
    <name type="scientific">Ignisphaera aggregans</name>
    <dbReference type="NCBI Taxonomy" id="334771"/>
    <lineage>
        <taxon>Archaea</taxon>
        <taxon>Thermoproteota</taxon>
        <taxon>Thermoprotei</taxon>
        <taxon>Desulfurococcales</taxon>
        <taxon>Desulfurococcaceae</taxon>
        <taxon>Ignisphaera</taxon>
    </lineage>
</organism>
<dbReference type="AlphaFoldDB" id="A0A7J3Z924"/>
<reference evidence="1" key="1">
    <citation type="journal article" date="2020" name="mSystems">
        <title>Genome- and Community-Level Interaction Insights into Carbon Utilization and Element Cycling Functions of Hydrothermarchaeota in Hydrothermal Sediment.</title>
        <authorList>
            <person name="Zhou Z."/>
            <person name="Liu Y."/>
            <person name="Xu W."/>
            <person name="Pan J."/>
            <person name="Luo Z.H."/>
            <person name="Li M."/>
        </authorList>
    </citation>
    <scope>NUCLEOTIDE SEQUENCE [LARGE SCALE GENOMIC DNA]</scope>
    <source>
        <strain evidence="1">SpSt-1105</strain>
    </source>
</reference>
<accession>A0A7J3Z924</accession>
<sequence length="384" mass="43693">MVKQFKELVTIAKQVRSLYIVYGSSIDSVFSAALLLKFFKEQDVDVFLAPFYEASKPLGEGLVIGLGILQRPLSGIRFLSIDDFLGKDISTIQSTSLYLIKNIKDFWIIPRALEVIALSAMLSLSKASSYDENLVEIHKGILEECLSKDVWEYSESIRLFGYPRRDIVQALEKSVEPYIPGLTLDSDNCIAMAKRVREEAKGDVVSRLVEEVEKMLSKYSRFAPKLRGPKLIVKNVEEVEDVYEAFYAMSLYMDLKGPEHLLYVALEPQIMKYLNSLMFSTLKQFKPFVNNLIQSAGIKRFIVKSVRIGVVDISTESRTPPLYTLYRILKGIGLAEEITVFTNGKEFILPVQFLEPRWPLDKEMNIEKNYVILPTLQSVGDVLK</sequence>